<protein>
    <submittedName>
        <fullName evidence="1">RNA polymerase II transcriptional coactivator KELP-like protein</fullName>
    </submittedName>
</protein>
<evidence type="ECO:0000313" key="2">
    <source>
        <dbReference type="Proteomes" id="UP001164539"/>
    </source>
</evidence>
<gene>
    <name evidence="1" type="ORF">OWV82_001093</name>
</gene>
<dbReference type="Proteomes" id="UP001164539">
    <property type="component" value="Chromosome 1"/>
</dbReference>
<proteinExistence type="predicted"/>
<keyword evidence="2" id="KW-1185">Reference proteome</keyword>
<reference evidence="1 2" key="1">
    <citation type="journal article" date="2023" name="Science">
        <title>Complex scaffold remodeling in plant triterpene biosynthesis.</title>
        <authorList>
            <person name="De La Pena R."/>
            <person name="Hodgson H."/>
            <person name="Liu J.C."/>
            <person name="Stephenson M.J."/>
            <person name="Martin A.C."/>
            <person name="Owen C."/>
            <person name="Harkess A."/>
            <person name="Leebens-Mack J."/>
            <person name="Jimenez L.E."/>
            <person name="Osbourn A."/>
            <person name="Sattely E.S."/>
        </authorList>
    </citation>
    <scope>NUCLEOTIDE SEQUENCE [LARGE SCALE GENOMIC DNA]</scope>
    <source>
        <strain evidence="2">cv. JPN11</strain>
        <tissue evidence="1">Leaf</tissue>
    </source>
</reference>
<dbReference type="EMBL" id="CM051394">
    <property type="protein sequence ID" value="KAJ4728103.1"/>
    <property type="molecule type" value="Genomic_DNA"/>
</dbReference>
<organism evidence="1 2">
    <name type="scientific">Melia azedarach</name>
    <name type="common">Chinaberry tree</name>
    <dbReference type="NCBI Taxonomy" id="155640"/>
    <lineage>
        <taxon>Eukaryota</taxon>
        <taxon>Viridiplantae</taxon>
        <taxon>Streptophyta</taxon>
        <taxon>Embryophyta</taxon>
        <taxon>Tracheophyta</taxon>
        <taxon>Spermatophyta</taxon>
        <taxon>Magnoliopsida</taxon>
        <taxon>eudicotyledons</taxon>
        <taxon>Gunneridae</taxon>
        <taxon>Pentapetalae</taxon>
        <taxon>rosids</taxon>
        <taxon>malvids</taxon>
        <taxon>Sapindales</taxon>
        <taxon>Meliaceae</taxon>
        <taxon>Melia</taxon>
    </lineage>
</organism>
<sequence length="480" mass="54878">MEAVIQQRIGETVMDILKSADMEEMTEFKVRVAARERLGIDLSDIDNKRFIRSVVQSFLLSTIDTTGGGKEVDPNVQQQTKEQEAKIKKEINDEGDLVICQLPNNGSVVIQKFRGKSLVSLRKYYQNNGKQIPSTKGISLSKEQWEAFRTSVPAIQEAVIKMESKLRSELSVERNGDLANSITSPLEILPTEPHRFNGKNYLCWAQQMEFFLKQLKIAHVLTDPCPTVTQCLQASAEEVARVKAAETKWVTDDHMCRRHILNYLSDHLYYRCSKKTKSAKELWEELKLVYLNEECGTKRSQVKRYIEFQMVDEKSILEQVLELNNIAHSVVTAGMLIDDSFHVNVILSKLPPSWKDFCIKLMRQEFLTFMMLMDHIKVEEESRNLDKQGEPSKFVDSLIAKNFGPRTREMKKPGMSWKRRESEMDGKTVVCYNCGKKGHVSKHCRNRKSDKAINESKNGGNGNSTTPADTEVNKVDCIVE</sequence>
<accession>A0ACC1YX49</accession>
<name>A0ACC1YX49_MELAZ</name>
<comment type="caution">
    <text evidence="1">The sequence shown here is derived from an EMBL/GenBank/DDBJ whole genome shotgun (WGS) entry which is preliminary data.</text>
</comment>
<evidence type="ECO:0000313" key="1">
    <source>
        <dbReference type="EMBL" id="KAJ4728103.1"/>
    </source>
</evidence>